<organism evidence="2">
    <name type="scientific">Burkholderia stagnalis</name>
    <dbReference type="NCBI Taxonomy" id="1503054"/>
    <lineage>
        <taxon>Bacteria</taxon>
        <taxon>Pseudomonadati</taxon>
        <taxon>Pseudomonadota</taxon>
        <taxon>Betaproteobacteria</taxon>
        <taxon>Burkholderiales</taxon>
        <taxon>Burkholderiaceae</taxon>
        <taxon>Burkholderia</taxon>
        <taxon>Burkholderia cepacia complex</taxon>
    </lineage>
</organism>
<dbReference type="Proteomes" id="UP000068603">
    <property type="component" value="Unassembled WGS sequence"/>
</dbReference>
<dbReference type="AlphaFoldDB" id="A0A107AD87"/>
<reference evidence="2 3" key="1">
    <citation type="submission" date="2015-11" db="EMBL/GenBank/DDBJ databases">
        <title>Expanding the genomic diversity of Burkholderia species for the development of highly accurate diagnostics.</title>
        <authorList>
            <person name="Sahl J."/>
            <person name="Keim P."/>
            <person name="Wagner D."/>
        </authorList>
    </citation>
    <scope>NUCLEOTIDE SEQUENCE [LARGE SCALE GENOMIC DNA]</scope>
    <source>
        <strain evidence="2 3">MSMB1960WGS</strain>
    </source>
</reference>
<proteinExistence type="predicted"/>
<gene>
    <name evidence="2" type="ORF">WT44_26900</name>
</gene>
<comment type="caution">
    <text evidence="2">The sequence shown here is derived from an EMBL/GenBank/DDBJ whole genome shotgun (WGS) entry which is preliminary data.</text>
</comment>
<dbReference type="InterPro" id="IPR010799">
    <property type="entry name" value="MlrC_C"/>
</dbReference>
<evidence type="ECO:0000313" key="2">
    <source>
        <dbReference type="EMBL" id="KWA55968.1"/>
    </source>
</evidence>
<dbReference type="EMBL" id="LPHB01000071">
    <property type="protein sequence ID" value="KWA55968.1"/>
    <property type="molecule type" value="Genomic_DNA"/>
</dbReference>
<protein>
    <recommendedName>
        <fullName evidence="1">Microcystin LR degradation protein MlrC C-terminal domain-containing protein</fullName>
    </recommendedName>
</protein>
<evidence type="ECO:0000259" key="1">
    <source>
        <dbReference type="Pfam" id="PF07171"/>
    </source>
</evidence>
<dbReference type="Pfam" id="PF07171">
    <property type="entry name" value="MlrC_C"/>
    <property type="match status" value="1"/>
</dbReference>
<dbReference type="STRING" id="1503054.WT74_04540"/>
<evidence type="ECO:0000313" key="3">
    <source>
        <dbReference type="Proteomes" id="UP000068603"/>
    </source>
</evidence>
<sequence length="107" mass="12157">MITGPTYTGQRAYMGRTAVLDIGRAVLVVTERTQEPWDLGVFERAGVDPRRARFLLLKSRMYCRPVFVPIAAALVECDNRGATSSDYALFRYARLARPVYPLDEVDW</sequence>
<name>A0A107AD87_9BURK</name>
<accession>A0A107AD87</accession>
<feature type="domain" description="Microcystin LR degradation protein MlrC C-terminal" evidence="1">
    <location>
        <begin position="3"/>
        <end position="94"/>
    </location>
</feature>